<name>A0A645BKU4_9ZZZZ</name>
<comment type="caution">
    <text evidence="1">The sequence shown here is derived from an EMBL/GenBank/DDBJ whole genome shotgun (WGS) entry which is preliminary data.</text>
</comment>
<evidence type="ECO:0000313" key="1">
    <source>
        <dbReference type="EMBL" id="MPM66090.1"/>
    </source>
</evidence>
<sequence length="191" mass="22215">MFSPTKPDWNQIKSEAPMSNQNLPMPVYYDERGNKLMEEQPYTDEQWAEWQREATIWNFMKSNPYCVNADLFVQYRFTDNTTWEPITDSEGHVVGYKPIEWNLSTSYYLDGDAKKPWSVCQLLGEVGVRTLGLSYCSGLYEGTGLLFALAQQVHRSEFYTGYSQESIWRFDARASQLPDTLAESWSMLHNN</sequence>
<organism evidence="1">
    <name type="scientific">bioreactor metagenome</name>
    <dbReference type="NCBI Taxonomy" id="1076179"/>
    <lineage>
        <taxon>unclassified sequences</taxon>
        <taxon>metagenomes</taxon>
        <taxon>ecological metagenomes</taxon>
    </lineage>
</organism>
<proteinExistence type="predicted"/>
<accession>A0A645BKU4</accession>
<dbReference type="EMBL" id="VSSQ01020883">
    <property type="protein sequence ID" value="MPM66090.1"/>
    <property type="molecule type" value="Genomic_DNA"/>
</dbReference>
<reference evidence="1" key="1">
    <citation type="submission" date="2019-08" db="EMBL/GenBank/DDBJ databases">
        <authorList>
            <person name="Kucharzyk K."/>
            <person name="Murdoch R.W."/>
            <person name="Higgins S."/>
            <person name="Loffler F."/>
        </authorList>
    </citation>
    <scope>NUCLEOTIDE SEQUENCE</scope>
</reference>
<dbReference type="AlphaFoldDB" id="A0A645BKU4"/>
<gene>
    <name evidence="1" type="ORF">SDC9_112997</name>
</gene>
<protein>
    <submittedName>
        <fullName evidence="1">Uncharacterized protein</fullName>
    </submittedName>
</protein>